<organism evidence="1 2">
    <name type="scientific">Nitrospira defluvii</name>
    <dbReference type="NCBI Taxonomy" id="330214"/>
    <lineage>
        <taxon>Bacteria</taxon>
        <taxon>Pseudomonadati</taxon>
        <taxon>Nitrospirota</taxon>
        <taxon>Nitrospiria</taxon>
        <taxon>Nitrospirales</taxon>
        <taxon>Nitrospiraceae</taxon>
        <taxon>Nitrospira</taxon>
    </lineage>
</organism>
<proteinExistence type="predicted"/>
<sequence>MSHERVHRACDTSLGCVGESVIGQRVVYRPRLMMILILKIKIVDLVAFVKRVFSSLRIHRLCRVPCH</sequence>
<evidence type="ECO:0000313" key="2">
    <source>
        <dbReference type="Proteomes" id="UP000675880"/>
    </source>
</evidence>
<dbReference type="Proteomes" id="UP000675880">
    <property type="component" value="Unassembled WGS sequence"/>
</dbReference>
<reference evidence="1 2" key="1">
    <citation type="submission" date="2021-02" db="EMBL/GenBank/DDBJ databases">
        <authorList>
            <person name="Han P."/>
        </authorList>
    </citation>
    <scope>NUCLEOTIDE SEQUENCE [LARGE SCALE GENOMIC DNA]</scope>
    <source>
        <strain evidence="1">Candidatus Nitrospira sp. ZN2</strain>
    </source>
</reference>
<keyword evidence="2" id="KW-1185">Reference proteome</keyword>
<accession>A0ABM8RAE6</accession>
<name>A0ABM8RAE6_9BACT</name>
<comment type="caution">
    <text evidence="1">The sequence shown here is derived from an EMBL/GenBank/DDBJ whole genome shotgun (WGS) entry which is preliminary data.</text>
</comment>
<evidence type="ECO:0000313" key="1">
    <source>
        <dbReference type="EMBL" id="CAE6742169.1"/>
    </source>
</evidence>
<gene>
    <name evidence="1" type="ORF">NSPZN2_150033</name>
</gene>
<dbReference type="EMBL" id="CAJNBJ010000007">
    <property type="protein sequence ID" value="CAE6742169.1"/>
    <property type="molecule type" value="Genomic_DNA"/>
</dbReference>
<protein>
    <submittedName>
        <fullName evidence="1">Uncharacterized protein</fullName>
    </submittedName>
</protein>